<keyword evidence="1" id="KW-0472">Membrane</keyword>
<dbReference type="EMBL" id="VIFX01000026">
    <property type="protein sequence ID" value="TQR84842.1"/>
    <property type="molecule type" value="Genomic_DNA"/>
</dbReference>
<evidence type="ECO:0000313" key="2">
    <source>
        <dbReference type="EMBL" id="TQR84842.1"/>
    </source>
</evidence>
<reference evidence="2 3" key="1">
    <citation type="submission" date="2018-10" db="EMBL/GenBank/DDBJ databases">
        <title>Draft genome of Mycobacterium hodleri strain B.</title>
        <authorList>
            <person name="Amande T.J."/>
            <person name="Mcgenity T.J."/>
        </authorList>
    </citation>
    <scope>NUCLEOTIDE SEQUENCE [LARGE SCALE GENOMIC DNA]</scope>
    <source>
        <strain evidence="2 3">B</strain>
    </source>
</reference>
<accession>A0A544VXY5</accession>
<feature type="transmembrane region" description="Helical" evidence="1">
    <location>
        <begin position="21"/>
        <end position="40"/>
    </location>
</feature>
<dbReference type="RefSeq" id="WP_142553722.1">
    <property type="nucleotide sequence ID" value="NZ_VIFX01000026.1"/>
</dbReference>
<dbReference type="AlphaFoldDB" id="A0A544VXY5"/>
<comment type="caution">
    <text evidence="2">The sequence shown here is derived from an EMBL/GenBank/DDBJ whole genome shotgun (WGS) entry which is preliminary data.</text>
</comment>
<feature type="transmembrane region" description="Helical" evidence="1">
    <location>
        <begin position="46"/>
        <end position="67"/>
    </location>
</feature>
<evidence type="ECO:0000313" key="3">
    <source>
        <dbReference type="Proteomes" id="UP000315759"/>
    </source>
</evidence>
<keyword evidence="1" id="KW-0812">Transmembrane</keyword>
<gene>
    <name evidence="2" type="ORF">D8S82_19685</name>
</gene>
<evidence type="ECO:0000256" key="1">
    <source>
        <dbReference type="SAM" id="Phobius"/>
    </source>
</evidence>
<protein>
    <submittedName>
        <fullName evidence="2">Uncharacterized protein</fullName>
    </submittedName>
</protein>
<proteinExistence type="predicted"/>
<dbReference type="Proteomes" id="UP000315759">
    <property type="component" value="Unassembled WGS sequence"/>
</dbReference>
<organism evidence="2 3">
    <name type="scientific">Mycolicibacterium hodleri</name>
    <dbReference type="NCBI Taxonomy" id="49897"/>
    <lineage>
        <taxon>Bacteria</taxon>
        <taxon>Bacillati</taxon>
        <taxon>Actinomycetota</taxon>
        <taxon>Actinomycetes</taxon>
        <taxon>Mycobacteriales</taxon>
        <taxon>Mycobacteriaceae</taxon>
        <taxon>Mycolicibacterium</taxon>
    </lineage>
</organism>
<sequence length="71" mass="8314">MSLSTEDESTVDRRFHWLPFTVAYWVIALIVTIALGNAWVLFGLWLANPVVLAAFWLLRMRVIPWLARSRR</sequence>
<keyword evidence="3" id="KW-1185">Reference proteome</keyword>
<name>A0A544VXY5_9MYCO</name>
<keyword evidence="1" id="KW-1133">Transmembrane helix</keyword>